<dbReference type="Proteomes" id="UP000672032">
    <property type="component" value="Chromosome 2"/>
</dbReference>
<gene>
    <name evidence="1" type="ORF">DSL72_000854</name>
</gene>
<evidence type="ECO:0000313" key="1">
    <source>
        <dbReference type="EMBL" id="QSZ31291.1"/>
    </source>
</evidence>
<protein>
    <submittedName>
        <fullName evidence="1">Uncharacterized protein</fullName>
    </submittedName>
</protein>
<proteinExistence type="predicted"/>
<evidence type="ECO:0000313" key="2">
    <source>
        <dbReference type="Proteomes" id="UP000672032"/>
    </source>
</evidence>
<organism evidence="1 2">
    <name type="scientific">Monilinia vaccinii-corymbosi</name>
    <dbReference type="NCBI Taxonomy" id="61207"/>
    <lineage>
        <taxon>Eukaryota</taxon>
        <taxon>Fungi</taxon>
        <taxon>Dikarya</taxon>
        <taxon>Ascomycota</taxon>
        <taxon>Pezizomycotina</taxon>
        <taxon>Leotiomycetes</taxon>
        <taxon>Helotiales</taxon>
        <taxon>Sclerotiniaceae</taxon>
        <taxon>Monilinia</taxon>
    </lineage>
</organism>
<dbReference type="EMBL" id="CP063406">
    <property type="protein sequence ID" value="QSZ31291.1"/>
    <property type="molecule type" value="Genomic_DNA"/>
</dbReference>
<name>A0A8A3P6Y7_9HELO</name>
<dbReference type="AlphaFoldDB" id="A0A8A3P6Y7"/>
<keyword evidence="2" id="KW-1185">Reference proteome</keyword>
<reference evidence="1" key="1">
    <citation type="submission" date="2020-10" db="EMBL/GenBank/DDBJ databases">
        <title>Genome Sequence of Monilinia vaccinii-corymbosi Sheds Light on Mummy Berry Disease Infection of Blueberry and Mating Type.</title>
        <authorList>
            <person name="Yow A.G."/>
            <person name="Zhang Y."/>
            <person name="Bansal K."/>
            <person name="Eacker S.M."/>
            <person name="Sullivan S."/>
            <person name="Liachko I."/>
            <person name="Cubeta M.A."/>
            <person name="Rollins J.A."/>
            <person name="Ashrafi H."/>
        </authorList>
    </citation>
    <scope>NUCLEOTIDE SEQUENCE</scope>
    <source>
        <strain evidence="1">RL-1</strain>
    </source>
</reference>
<accession>A0A8A3P6Y7</accession>
<sequence>MHPGGCEREALSECLYMVTPLVVLYEQREMIRNGGSSEAKSKPEFPACPLRTTSLALLGMPCQVIASDKVTVFHDRKPI</sequence>